<keyword evidence="6" id="KW-0411">Iron-sulfur</keyword>
<evidence type="ECO:0000256" key="2">
    <source>
        <dbReference type="ARBA" id="ARBA00022485"/>
    </source>
</evidence>
<dbReference type="Proteomes" id="UP000298324">
    <property type="component" value="Unassembled WGS sequence"/>
</dbReference>
<evidence type="ECO:0000256" key="7">
    <source>
        <dbReference type="SAM" id="Phobius"/>
    </source>
</evidence>
<dbReference type="AlphaFoldDB" id="A0A4Y7REA6"/>
<evidence type="ECO:0000256" key="6">
    <source>
        <dbReference type="ARBA" id="ARBA00023014"/>
    </source>
</evidence>
<evidence type="ECO:0000256" key="3">
    <source>
        <dbReference type="ARBA" id="ARBA00022723"/>
    </source>
</evidence>
<feature type="domain" description="4Fe-4S ferredoxin-type" evidence="8">
    <location>
        <begin position="75"/>
        <end position="101"/>
    </location>
</feature>
<feature type="transmembrane region" description="Helical" evidence="7">
    <location>
        <begin position="12"/>
        <end position="34"/>
    </location>
</feature>
<reference evidence="9 10" key="1">
    <citation type="journal article" date="2018" name="Environ. Microbiol.">
        <title>Novel energy conservation strategies and behaviour of Pelotomaculum schinkii driving syntrophic propionate catabolism.</title>
        <authorList>
            <person name="Hidalgo-Ahumada C.A.P."/>
            <person name="Nobu M.K."/>
            <person name="Narihiro T."/>
            <person name="Tamaki H."/>
            <person name="Liu W.T."/>
            <person name="Kamagata Y."/>
            <person name="Stams A.J.M."/>
            <person name="Imachi H."/>
            <person name="Sousa D.Z."/>
        </authorList>
    </citation>
    <scope>NUCLEOTIDE SEQUENCE [LARGE SCALE GENOMIC DNA]</scope>
    <source>
        <strain evidence="9 10">HH</strain>
    </source>
</reference>
<keyword evidence="1" id="KW-0813">Transport</keyword>
<keyword evidence="7" id="KW-0812">Transmembrane</keyword>
<dbReference type="InterPro" id="IPR051684">
    <property type="entry name" value="Electron_Trans/Redox"/>
</dbReference>
<keyword evidence="5" id="KW-0408">Iron</keyword>
<dbReference type="GO" id="GO:0005886">
    <property type="term" value="C:plasma membrane"/>
    <property type="evidence" value="ECO:0007669"/>
    <property type="project" value="TreeGrafter"/>
</dbReference>
<protein>
    <submittedName>
        <fullName evidence="9">Putative electron transport protein YccM</fullName>
    </submittedName>
</protein>
<dbReference type="PANTHER" id="PTHR30176:SF3">
    <property type="entry name" value="FERREDOXIN-TYPE PROTEIN NAPH"/>
    <property type="match status" value="1"/>
</dbReference>
<dbReference type="InterPro" id="IPR017896">
    <property type="entry name" value="4Fe4S_Fe-S-bd"/>
</dbReference>
<dbReference type="EMBL" id="QFGA01000001">
    <property type="protein sequence ID" value="TEB07348.1"/>
    <property type="molecule type" value="Genomic_DNA"/>
</dbReference>
<evidence type="ECO:0000313" key="10">
    <source>
        <dbReference type="Proteomes" id="UP000298324"/>
    </source>
</evidence>
<keyword evidence="7" id="KW-1133">Transmembrane helix</keyword>
<evidence type="ECO:0000256" key="1">
    <source>
        <dbReference type="ARBA" id="ARBA00022448"/>
    </source>
</evidence>
<keyword evidence="2" id="KW-0004">4Fe-4S</keyword>
<name>A0A4Y7REA6_9FIRM</name>
<dbReference type="PROSITE" id="PS51379">
    <property type="entry name" value="4FE4S_FER_2"/>
    <property type="match status" value="2"/>
</dbReference>
<keyword evidence="3" id="KW-0479">Metal-binding</keyword>
<evidence type="ECO:0000313" key="9">
    <source>
        <dbReference type="EMBL" id="TEB07348.1"/>
    </source>
</evidence>
<dbReference type="Pfam" id="PF13187">
    <property type="entry name" value="Fer4_9"/>
    <property type="match status" value="1"/>
</dbReference>
<feature type="domain" description="4Fe-4S ferredoxin-type" evidence="8">
    <location>
        <begin position="44"/>
        <end position="73"/>
    </location>
</feature>
<sequence>MVAVKKFIHDWFWIVLIAFCSTICPMGTMSYYVASIEALKTKINHVTFNVDSCKGCNLCSKDCPVGINVLDHKEQGQILDADCLKCNVCVEKCPKKLLSAA</sequence>
<keyword evidence="10" id="KW-1185">Reference proteome</keyword>
<accession>A0A4Y7REA6</accession>
<dbReference type="Gene3D" id="3.30.70.20">
    <property type="match status" value="1"/>
</dbReference>
<keyword evidence="4" id="KW-0249">Electron transport</keyword>
<evidence type="ECO:0000256" key="4">
    <source>
        <dbReference type="ARBA" id="ARBA00022982"/>
    </source>
</evidence>
<organism evidence="9 10">
    <name type="scientific">Pelotomaculum schinkii</name>
    <dbReference type="NCBI Taxonomy" id="78350"/>
    <lineage>
        <taxon>Bacteria</taxon>
        <taxon>Bacillati</taxon>
        <taxon>Bacillota</taxon>
        <taxon>Clostridia</taxon>
        <taxon>Eubacteriales</taxon>
        <taxon>Desulfotomaculaceae</taxon>
        <taxon>Pelotomaculum</taxon>
    </lineage>
</organism>
<gene>
    <name evidence="9" type="primary">yccM_1</name>
    <name evidence="9" type="ORF">Psch_00899</name>
</gene>
<dbReference type="InterPro" id="IPR017900">
    <property type="entry name" value="4Fe4S_Fe_S_CS"/>
</dbReference>
<proteinExistence type="predicted"/>
<dbReference type="PROSITE" id="PS00198">
    <property type="entry name" value="4FE4S_FER_1"/>
    <property type="match status" value="2"/>
</dbReference>
<comment type="caution">
    <text evidence="9">The sequence shown here is derived from an EMBL/GenBank/DDBJ whole genome shotgun (WGS) entry which is preliminary data.</text>
</comment>
<dbReference type="GO" id="GO:0051539">
    <property type="term" value="F:4 iron, 4 sulfur cluster binding"/>
    <property type="evidence" value="ECO:0007669"/>
    <property type="project" value="UniProtKB-KW"/>
</dbReference>
<evidence type="ECO:0000256" key="5">
    <source>
        <dbReference type="ARBA" id="ARBA00023004"/>
    </source>
</evidence>
<dbReference type="GO" id="GO:0046872">
    <property type="term" value="F:metal ion binding"/>
    <property type="evidence" value="ECO:0007669"/>
    <property type="project" value="UniProtKB-KW"/>
</dbReference>
<keyword evidence="7" id="KW-0472">Membrane</keyword>
<dbReference type="PANTHER" id="PTHR30176">
    <property type="entry name" value="FERREDOXIN-TYPE PROTEIN NAPH"/>
    <property type="match status" value="1"/>
</dbReference>
<evidence type="ECO:0000259" key="8">
    <source>
        <dbReference type="PROSITE" id="PS51379"/>
    </source>
</evidence>
<dbReference type="RefSeq" id="WP_190239268.1">
    <property type="nucleotide sequence ID" value="NZ_QFGA01000001.1"/>
</dbReference>
<dbReference type="SUPFAM" id="SSF54862">
    <property type="entry name" value="4Fe-4S ferredoxins"/>
    <property type="match status" value="1"/>
</dbReference>